<organism evidence="2 3">
    <name type="scientific">Pseudomonas syringae</name>
    <dbReference type="NCBI Taxonomy" id="317"/>
    <lineage>
        <taxon>Bacteria</taxon>
        <taxon>Pseudomonadati</taxon>
        <taxon>Pseudomonadota</taxon>
        <taxon>Gammaproteobacteria</taxon>
        <taxon>Pseudomonadales</taxon>
        <taxon>Pseudomonadaceae</taxon>
        <taxon>Pseudomonas</taxon>
    </lineage>
</organism>
<accession>A0A085V4W4</accession>
<comment type="caution">
    <text evidence="2">The sequence shown here is derived from an EMBL/GenBank/DDBJ whole genome shotgun (WGS) entry which is preliminary data.</text>
</comment>
<dbReference type="PATRIC" id="fig|317.174.peg.3362"/>
<dbReference type="RefSeq" id="WP_047576337.1">
    <property type="nucleotide sequence ID" value="NZ_JPQT01000109.1"/>
</dbReference>
<evidence type="ECO:0000313" key="3">
    <source>
        <dbReference type="Proteomes" id="UP000028643"/>
    </source>
</evidence>
<proteinExistence type="predicted"/>
<sequence length="1517" mass="169052">MTIALDVAEQFATRPTLRSVATAALIDGLRELYPALMIDPEIATVAHCAKSLTDCLLAHFAAQSSATWHPDRTTLLTQAVDATPLPVDVAQVGLLVDRLAIGLLEYYKQALVDYWHSCASDSPGCRNRWGWLAERVKRQIIEGLDATVPRPADSESRQLLRDITRFPLKLDRQLTLVRVPPPRVCIVQLQVGEPAIERVLLPALVMFSGERVLVYGLSGRCESWPSLHAWEQSLAQLSAMQHAAREVQWTAFEPEDDIFDVLTQALLESQLVEIQHLQSEPSYELDSLEPSLAAITDVSGWFRSEEARAYSPAMSIDRLPSWLKAASQSDRTEYSRLLTALAVTQQRANGESFDDDLPPILEFAATALMAEIHKDHPEAVDFSIAAIQVRIDKVAAEMVPGGGQPFAIGGVEPVYMTVPEFALENLAGLPVGNITLSRTDAGALPGWMTVDYLKQLATRADIGQVYPDLLERYLVTDIAQARRRQLLFADQLRVQLPLLALEQKIKGQLSSAAWQTVDAIMKPLATERRSGAHAIVLRPLALVRAHGQSADVVANLFVIGPVDTTAGPYVLYQPLARTTLTEFPGWSALFAAISRPGALQDAILTWLSDAARPIYANGGFAEPHIVRFGLGFEFAPLERPQPAVLATDWVNDDILGHLFTSNARALIELADRSAVSNAENRWMMLKEGGWLLLGTLLPLVSGTVANAVWLGQLLANVNQILTTPCTTDPQVRSAMLADLLLNISLLLLHHGLTLSGATRWKLPAPSHGLARATPFEPVVVHPASASASRLLADAHTQLDFSWSRPVNRLSERQNRQLERFKYWPHPELGQQLTSGVYSGLYSYNGIWLVWVGTDLFRVIVDEEGVVVVRPNDPLSRGPYLVQEADHWRFDLGLRLRGGGPKKTLRQLAEENTANASRIATQVEALVARELVLFEKIAGYHHHLKTAAGEARSLFLNRCDSELHELVDVVEQRLALWKQLRPGDRPSERVEAEELEHLVNQLACFEAQLLKESSQITRDSMARLNLWTGKDVVVAANVDAYIEMFKKLRANQERGVYWSQMHELLMARLRAIPKVGEELWRSEAMDPDKLKLLTSMQWRMQRMMATLELCFSKATMLDADELKMLKDLRMDSALHGALVSQAELDKPNEYLADEQIAVLENALREQDKALDKAGYVELAGLPMEQGDYFEQFLEQLRTLREATEARLTGLIHDNLEPAATAVERVPRVPQANKRIVRTRDQRVLVGRLREGASDSPEPVVDVTNPLTDEVITSWHQHADGDWVEIETAAPARPAPAPEPILPVPGELKKRARMLLEGVEVSIATARQQSTRAYEPEDIEDILMFKAQKLTALAEQLTQSASDARTPAPITPQLPQTASDLRAAAARLTSEGRNLRVAMIKRQPPTAARVSYLHRQNEVNIARVDGRKNMSGSKRDDFIQEYSLRDRDNQLLWWAHFHYGSEDADPQSYTAAHLKLPDQRLLSYKALVRAAKDNREVVNIYRSTISKEVAQRLFLALTR</sequence>
<protein>
    <recommendedName>
        <fullName evidence="1">Dermonecrotic toxin N-terminal domain-containing protein</fullName>
    </recommendedName>
</protein>
<evidence type="ECO:0000259" key="1">
    <source>
        <dbReference type="Pfam" id="PF20178"/>
    </source>
</evidence>
<reference evidence="2 3" key="1">
    <citation type="submission" date="2014-07" db="EMBL/GenBank/DDBJ databases">
        <title>Draft Genome Sequences of Environmental Pseudomonas syringae strains.</title>
        <authorList>
            <person name="Baltrus D.A."/>
            <person name="Berge O."/>
            <person name="Morris C."/>
        </authorList>
    </citation>
    <scope>NUCLEOTIDE SEQUENCE [LARGE SCALE GENOMIC DNA]</scope>
    <source>
        <strain evidence="2 3">CEB003</strain>
    </source>
</reference>
<dbReference type="Pfam" id="PF20178">
    <property type="entry name" value="ToxA_N"/>
    <property type="match status" value="1"/>
</dbReference>
<dbReference type="InterPro" id="IPR046673">
    <property type="entry name" value="ToxA_N"/>
</dbReference>
<dbReference type="Proteomes" id="UP000028643">
    <property type="component" value="Unassembled WGS sequence"/>
</dbReference>
<evidence type="ECO:0000313" key="2">
    <source>
        <dbReference type="EMBL" id="KFE50477.1"/>
    </source>
</evidence>
<gene>
    <name evidence="2" type="ORF">IV02_16445</name>
</gene>
<feature type="domain" description="Dermonecrotic toxin N-terminal" evidence="1">
    <location>
        <begin position="355"/>
        <end position="593"/>
    </location>
</feature>
<name>A0A085V4W4_PSESX</name>
<dbReference type="EMBL" id="JPQT01000109">
    <property type="protein sequence ID" value="KFE50477.1"/>
    <property type="molecule type" value="Genomic_DNA"/>
</dbReference>